<evidence type="ECO:0000313" key="8">
    <source>
        <dbReference type="EMBL" id="ADK86174.1"/>
    </source>
</evidence>
<dbReference type="AlphaFoldDB" id="E1QMD1"/>
<feature type="transmembrane region" description="Helical" evidence="6">
    <location>
        <begin position="847"/>
        <end position="870"/>
    </location>
</feature>
<feature type="transmembrane region" description="Helical" evidence="6">
    <location>
        <begin position="419"/>
        <end position="438"/>
    </location>
</feature>
<dbReference type="eggNOG" id="COG1033">
    <property type="taxonomic scope" value="Bacteria"/>
</dbReference>
<evidence type="ECO:0000256" key="4">
    <source>
        <dbReference type="ARBA" id="ARBA00022989"/>
    </source>
</evidence>
<comment type="subcellular location">
    <subcellularLocation>
        <location evidence="1">Cell membrane</location>
        <topology evidence="1">Multi-pass membrane protein</topology>
    </subcellularLocation>
</comment>
<accession>E1QMD1</accession>
<reference evidence="8 9" key="1">
    <citation type="journal article" date="2010" name="Stand. Genomic Sci.">
        <title>Complete genome sequence of Desulfarculus baarsii type strain (2st14).</title>
        <authorList>
            <person name="Sun H."/>
            <person name="Spring S."/>
            <person name="Lapidus A."/>
            <person name="Davenport K."/>
            <person name="Del Rio T.G."/>
            <person name="Tice H."/>
            <person name="Nolan M."/>
            <person name="Copeland A."/>
            <person name="Cheng J.F."/>
            <person name="Lucas S."/>
            <person name="Tapia R."/>
            <person name="Goodwin L."/>
            <person name="Pitluck S."/>
            <person name="Ivanova N."/>
            <person name="Pagani I."/>
            <person name="Mavromatis K."/>
            <person name="Ovchinnikova G."/>
            <person name="Pati A."/>
            <person name="Chen A."/>
            <person name="Palaniappan K."/>
            <person name="Hauser L."/>
            <person name="Chang Y.J."/>
            <person name="Jeffries C.D."/>
            <person name="Detter J.C."/>
            <person name="Han C."/>
            <person name="Rohde M."/>
            <person name="Brambilla E."/>
            <person name="Goker M."/>
            <person name="Woyke T."/>
            <person name="Bristow J."/>
            <person name="Eisen J.A."/>
            <person name="Markowitz V."/>
            <person name="Hugenholtz P."/>
            <person name="Kyrpides N.C."/>
            <person name="Klenk H.P."/>
            <person name="Land M."/>
        </authorList>
    </citation>
    <scope>NUCLEOTIDE SEQUENCE [LARGE SCALE GENOMIC DNA]</scope>
    <source>
        <strain evidence="9">ATCC 33931 / DSM 2075 / LMG 7858 / VKM B-1802 / 2st14</strain>
    </source>
</reference>
<feature type="transmembrane region" description="Helical" evidence="6">
    <location>
        <begin position="922"/>
        <end position="941"/>
    </location>
</feature>
<dbReference type="InterPro" id="IPR004869">
    <property type="entry name" value="MMPL_dom"/>
</dbReference>
<keyword evidence="3 6" id="KW-0812">Transmembrane</keyword>
<feature type="transmembrane region" description="Helical" evidence="6">
    <location>
        <begin position="26"/>
        <end position="48"/>
    </location>
</feature>
<dbReference type="PROSITE" id="PS50156">
    <property type="entry name" value="SSD"/>
    <property type="match status" value="2"/>
</dbReference>
<feature type="transmembrane region" description="Helical" evidence="6">
    <location>
        <begin position="876"/>
        <end position="895"/>
    </location>
</feature>
<dbReference type="SUPFAM" id="SSF82866">
    <property type="entry name" value="Multidrug efflux transporter AcrB transmembrane domain"/>
    <property type="match status" value="2"/>
</dbReference>
<dbReference type="EMBL" id="CP002085">
    <property type="protein sequence ID" value="ADK86174.1"/>
    <property type="molecule type" value="Genomic_DNA"/>
</dbReference>
<dbReference type="InterPro" id="IPR050545">
    <property type="entry name" value="Mycobact_MmpL"/>
</dbReference>
<sequence>MAKQTPPRKVSALSLHGLVMPVARRFWLVMAIIALVTAASAYGLSLLVTENDLMYMMPEQNQAKIDFLDAEEDFGDSVGIVVAFGAPGGIYQGDFLRRVEDLSRQALQLNTRLLAQKLRAAVALSEDQSLMVAAWLQSLASDPSFEPADFGQMLADQDATAEGLSDFAPPFLRVDDPEELARATAEILARNAGKAAAILAVAQQTTDRRGKEKSRWVDRVVGLTQTESAWPEFVDRQPLLELLAGWGVASSPGLAALLDSALERGVSDPAALAALLADKDGLVRDGASPEAVEALAAALSPERAQALLAAMRQAPKQIRVAKMIDLDGKATPEAAQSRRLELRLKSWSFFKGALRAADDKSTLLLIQTAPNLTKESREELLVMVKQLIERDFGETDYGVYLAGESIVDHQISQYMASDIARLLPIVVAVVAIFLYFSLRGLAGVIYPLATVLLSTLWCLGFMGFVGLPVSIVGTVLPVLLVAVGSAYGIHFVHYFNMMRNNGLSREEVVRRAIDTTGLGVLIAGLTTVAGFGSLGANDIIALRDFGLAIAVGVALALLTSLYMIPALLIKFGAGKKPARPADAGNEGGGGLFIRLSDFCLRRPWWIAGFFAAVLLASGVGLSRLTVEMNNMNFFEPDAKLRQDNDFINQHLAGTVGLRAVFDTGRDNGALDPELLGVLERLAQDIPADNPEVGKVISVVDLIKKMNQAFHYNDPAHYRLPRPEDLEGARDAQALLGQYVFYVDKFGLADRRAFIDQQKRVAVLSIQVKTASSSVSSRINNYIAEKLAGPLGETLRQKGVKVRVTGIGALYKEASDLLIRGQMWSVASSMAIVLVLVALAMRSMGHGLLSILPLSVTIIFNFGLMGFLGIALDPGTAITACVAVGIGVDYSIHYLNRYRLCRQQGMDHFAAANETAQGSGKAIVINAVAVAAGFLVLTFSSFVPLFNLGILIALTMILTALGSLTLVPALLTIANRKRGSGRPAAEPATKGVTA</sequence>
<dbReference type="Pfam" id="PF03176">
    <property type="entry name" value="MMPL"/>
    <property type="match status" value="2"/>
</dbReference>
<name>E1QMD1_DESB2</name>
<dbReference type="PANTHER" id="PTHR33406:SF13">
    <property type="entry name" value="MEMBRANE PROTEIN YDFJ"/>
    <property type="match status" value="1"/>
</dbReference>
<feature type="transmembrane region" description="Helical" evidence="6">
    <location>
        <begin position="516"/>
        <end position="535"/>
    </location>
</feature>
<feature type="domain" description="SSD" evidence="7">
    <location>
        <begin position="448"/>
        <end position="570"/>
    </location>
</feature>
<dbReference type="Proteomes" id="UP000009047">
    <property type="component" value="Chromosome"/>
</dbReference>
<dbReference type="PANTHER" id="PTHR33406">
    <property type="entry name" value="MEMBRANE PROTEIN MJ1562-RELATED"/>
    <property type="match status" value="1"/>
</dbReference>
<feature type="transmembrane region" description="Helical" evidence="6">
    <location>
        <begin position="604"/>
        <end position="624"/>
    </location>
</feature>
<protein>
    <submittedName>
        <fullName evidence="8">Exporter of the RND superfamily protein</fullName>
    </submittedName>
</protein>
<organism evidence="8 9">
    <name type="scientific">Desulfarculus baarsii (strain ATCC 33931 / DSM 2075 / LMG 7858 / VKM B-1802 / 2st14)</name>
    <dbReference type="NCBI Taxonomy" id="644282"/>
    <lineage>
        <taxon>Bacteria</taxon>
        <taxon>Pseudomonadati</taxon>
        <taxon>Thermodesulfobacteriota</taxon>
        <taxon>Desulfarculia</taxon>
        <taxon>Desulfarculales</taxon>
        <taxon>Desulfarculaceae</taxon>
        <taxon>Desulfarculus</taxon>
    </lineage>
</organism>
<evidence type="ECO:0000256" key="3">
    <source>
        <dbReference type="ARBA" id="ARBA00022692"/>
    </source>
</evidence>
<dbReference type="STRING" id="644282.Deba_2820"/>
<feature type="transmembrane region" description="Helical" evidence="6">
    <location>
        <begin position="822"/>
        <end position="840"/>
    </location>
</feature>
<evidence type="ECO:0000256" key="1">
    <source>
        <dbReference type="ARBA" id="ARBA00004651"/>
    </source>
</evidence>
<evidence type="ECO:0000256" key="5">
    <source>
        <dbReference type="ARBA" id="ARBA00023136"/>
    </source>
</evidence>
<evidence type="ECO:0000256" key="6">
    <source>
        <dbReference type="SAM" id="Phobius"/>
    </source>
</evidence>
<feature type="domain" description="SSD" evidence="7">
    <location>
        <begin position="846"/>
        <end position="972"/>
    </location>
</feature>
<dbReference type="OrthoDB" id="174814at2"/>
<proteinExistence type="predicted"/>
<dbReference type="GO" id="GO:0005886">
    <property type="term" value="C:plasma membrane"/>
    <property type="evidence" value="ECO:0007669"/>
    <property type="project" value="UniProtKB-SubCell"/>
</dbReference>
<feature type="transmembrane region" description="Helical" evidence="6">
    <location>
        <begin position="547"/>
        <end position="569"/>
    </location>
</feature>
<gene>
    <name evidence="8" type="ordered locus">Deba_2820</name>
</gene>
<feature type="transmembrane region" description="Helical" evidence="6">
    <location>
        <begin position="445"/>
        <end position="465"/>
    </location>
</feature>
<evidence type="ECO:0000256" key="2">
    <source>
        <dbReference type="ARBA" id="ARBA00022475"/>
    </source>
</evidence>
<dbReference type="Gene3D" id="1.20.1640.10">
    <property type="entry name" value="Multidrug efflux transporter AcrB transmembrane domain"/>
    <property type="match status" value="2"/>
</dbReference>
<evidence type="ECO:0000313" key="9">
    <source>
        <dbReference type="Proteomes" id="UP000009047"/>
    </source>
</evidence>
<dbReference type="HOGENOM" id="CLU_008861_3_0_7"/>
<feature type="transmembrane region" description="Helical" evidence="6">
    <location>
        <begin position="947"/>
        <end position="972"/>
    </location>
</feature>
<keyword evidence="5 6" id="KW-0472">Membrane</keyword>
<keyword evidence="4 6" id="KW-1133">Transmembrane helix</keyword>
<feature type="transmembrane region" description="Helical" evidence="6">
    <location>
        <begin position="471"/>
        <end position="495"/>
    </location>
</feature>
<dbReference type="InterPro" id="IPR000731">
    <property type="entry name" value="SSD"/>
</dbReference>
<keyword evidence="2" id="KW-1003">Cell membrane</keyword>
<evidence type="ECO:0000259" key="7">
    <source>
        <dbReference type="PROSITE" id="PS50156"/>
    </source>
</evidence>
<keyword evidence="9" id="KW-1185">Reference proteome</keyword>
<dbReference type="KEGG" id="dbr:Deba_2820"/>
<dbReference type="RefSeq" id="WP_013259613.1">
    <property type="nucleotide sequence ID" value="NC_014365.1"/>
</dbReference>